<gene>
    <name evidence="2" type="ORF">EVAR_3423_1</name>
</gene>
<evidence type="ECO:0000313" key="3">
    <source>
        <dbReference type="Proteomes" id="UP000299102"/>
    </source>
</evidence>
<feature type="region of interest" description="Disordered" evidence="1">
    <location>
        <begin position="57"/>
        <end position="76"/>
    </location>
</feature>
<evidence type="ECO:0000313" key="2">
    <source>
        <dbReference type="EMBL" id="GBP05092.1"/>
    </source>
</evidence>
<sequence>MNIDDGRGSKQFRTDTRVRECTVVYTSSAARRASALRPSSRLRFDLPLLKFFHFVASPPDPRRGTPSAASPPTIMVSGKKEGYDANLDFGSRFCRATPAIYFADGSSANEALIGFERGHVRRQH</sequence>
<dbReference type="EMBL" id="BGZK01000016">
    <property type="protein sequence ID" value="GBP05092.1"/>
    <property type="molecule type" value="Genomic_DNA"/>
</dbReference>
<evidence type="ECO:0000256" key="1">
    <source>
        <dbReference type="SAM" id="MobiDB-lite"/>
    </source>
</evidence>
<reference evidence="2 3" key="1">
    <citation type="journal article" date="2019" name="Commun. Biol.">
        <title>The bagworm genome reveals a unique fibroin gene that provides high tensile strength.</title>
        <authorList>
            <person name="Kono N."/>
            <person name="Nakamura H."/>
            <person name="Ohtoshi R."/>
            <person name="Tomita M."/>
            <person name="Numata K."/>
            <person name="Arakawa K."/>
        </authorList>
    </citation>
    <scope>NUCLEOTIDE SEQUENCE [LARGE SCALE GENOMIC DNA]</scope>
</reference>
<protein>
    <submittedName>
        <fullName evidence="2">Uncharacterized protein</fullName>
    </submittedName>
</protein>
<comment type="caution">
    <text evidence="2">The sequence shown here is derived from an EMBL/GenBank/DDBJ whole genome shotgun (WGS) entry which is preliminary data.</text>
</comment>
<dbReference type="AlphaFoldDB" id="A0A4C1SSJ1"/>
<accession>A0A4C1SSJ1</accession>
<organism evidence="2 3">
    <name type="scientific">Eumeta variegata</name>
    <name type="common">Bagworm moth</name>
    <name type="synonym">Eumeta japonica</name>
    <dbReference type="NCBI Taxonomy" id="151549"/>
    <lineage>
        <taxon>Eukaryota</taxon>
        <taxon>Metazoa</taxon>
        <taxon>Ecdysozoa</taxon>
        <taxon>Arthropoda</taxon>
        <taxon>Hexapoda</taxon>
        <taxon>Insecta</taxon>
        <taxon>Pterygota</taxon>
        <taxon>Neoptera</taxon>
        <taxon>Endopterygota</taxon>
        <taxon>Lepidoptera</taxon>
        <taxon>Glossata</taxon>
        <taxon>Ditrysia</taxon>
        <taxon>Tineoidea</taxon>
        <taxon>Psychidae</taxon>
        <taxon>Oiketicinae</taxon>
        <taxon>Eumeta</taxon>
    </lineage>
</organism>
<dbReference type="Proteomes" id="UP000299102">
    <property type="component" value="Unassembled WGS sequence"/>
</dbReference>
<name>A0A4C1SSJ1_EUMVA</name>
<keyword evidence="3" id="KW-1185">Reference proteome</keyword>
<proteinExistence type="predicted"/>